<organism evidence="5 6">
    <name type="scientific">Vibrio rumoiensis</name>
    <dbReference type="NCBI Taxonomy" id="76258"/>
    <lineage>
        <taxon>Bacteria</taxon>
        <taxon>Pseudomonadati</taxon>
        <taxon>Pseudomonadota</taxon>
        <taxon>Gammaproteobacteria</taxon>
        <taxon>Vibrionales</taxon>
        <taxon>Vibrionaceae</taxon>
        <taxon>Vibrio</taxon>
    </lineage>
</organism>
<evidence type="ECO:0000256" key="2">
    <source>
        <dbReference type="ARBA" id="ARBA00022723"/>
    </source>
</evidence>
<dbReference type="PANTHER" id="PTHR11358">
    <property type="entry name" value="ARGINASE/AGMATINASE"/>
    <property type="match status" value="1"/>
</dbReference>
<dbReference type="RefSeq" id="WP_089139622.1">
    <property type="nucleotide sequence ID" value="NZ_AP018685.1"/>
</dbReference>
<protein>
    <submittedName>
        <fullName evidence="5">Agmatinase</fullName>
        <ecNumber evidence="5">3.5.3.11</ecNumber>
    </submittedName>
</protein>
<reference evidence="5 6" key="1">
    <citation type="submission" date="2024-10" db="EMBL/GenBank/DDBJ databases">
        <authorList>
            <person name="Yibar A."/>
            <person name="Saticioglu I.B."/>
            <person name="Duman M."/>
            <person name="Ajmi N."/>
            <person name="Gurler F."/>
            <person name="Ay H."/>
            <person name="Onuk E."/>
            <person name="Guler S."/>
            <person name="Romalde J.L."/>
        </authorList>
    </citation>
    <scope>NUCLEOTIDE SEQUENCE [LARGE SCALE GENOMIC DNA]</scope>
    <source>
        <strain evidence="5 6">14-MA-B</strain>
    </source>
</reference>
<evidence type="ECO:0000256" key="4">
    <source>
        <dbReference type="RuleBase" id="RU003684"/>
    </source>
</evidence>
<keyword evidence="2" id="KW-0479">Metal-binding</keyword>
<comment type="similarity">
    <text evidence="1">Belongs to the arginase family. Agmatinase subfamily.</text>
</comment>
<evidence type="ECO:0000313" key="6">
    <source>
        <dbReference type="Proteomes" id="UP001607151"/>
    </source>
</evidence>
<dbReference type="EMBL" id="JBIHSN010000002">
    <property type="protein sequence ID" value="MFH0264294.1"/>
    <property type="molecule type" value="Genomic_DNA"/>
</dbReference>
<dbReference type="SUPFAM" id="SSF52768">
    <property type="entry name" value="Arginase/deacetylase"/>
    <property type="match status" value="1"/>
</dbReference>
<keyword evidence="3 4" id="KW-0378">Hydrolase</keyword>
<name>A0ABW7ITK9_9VIBR</name>
<sequence>MSYKNQPRLNLPFTGHCTFAKRPIVECDENIDADFAVIGVPFDMGCQYRSGARFGPRSIRQASTLFSFGHNGAYDHERKTLFLPSEQVKIVDVGDVDMIHTDSEQSLNNATKAIETLLQSKTIPVILGGDHSITAATLAAYDSYSDIHVLQIDAHLDFVDERHGVKYGHGNCMRRASEMGHITGLTQLGIRNTSSSSSSDYIDAVEAGSTILSVQQCRKVGLEAILETIPKGKKVYITIDIDGFDPSIAPGTGTPSHGGFLYYEIQELLEKVCQQNTIVGVDLCEVAPAYDPAEVTATLAAQLLINLIGYIHHYNHEDVYV</sequence>
<evidence type="ECO:0000256" key="3">
    <source>
        <dbReference type="ARBA" id="ARBA00022801"/>
    </source>
</evidence>
<dbReference type="Pfam" id="PF00491">
    <property type="entry name" value="Arginase"/>
    <property type="match status" value="1"/>
</dbReference>
<dbReference type="InterPro" id="IPR020855">
    <property type="entry name" value="Ureohydrolase_Mn_BS"/>
</dbReference>
<dbReference type="InterPro" id="IPR005925">
    <property type="entry name" value="Agmatinase-rel"/>
</dbReference>
<dbReference type="CDD" id="cd11589">
    <property type="entry name" value="Agmatinase_like_1"/>
    <property type="match status" value="1"/>
</dbReference>
<dbReference type="PANTHER" id="PTHR11358:SF26">
    <property type="entry name" value="GUANIDINO ACID HYDROLASE, MITOCHONDRIAL"/>
    <property type="match status" value="1"/>
</dbReference>
<dbReference type="Gene3D" id="3.40.800.10">
    <property type="entry name" value="Ureohydrolase domain"/>
    <property type="match status" value="1"/>
</dbReference>
<dbReference type="Proteomes" id="UP001607151">
    <property type="component" value="Unassembled WGS sequence"/>
</dbReference>
<dbReference type="EC" id="3.5.3.11" evidence="5"/>
<keyword evidence="6" id="KW-1185">Reference proteome</keyword>
<dbReference type="InterPro" id="IPR023696">
    <property type="entry name" value="Ureohydrolase_dom_sf"/>
</dbReference>
<proteinExistence type="inferred from homology"/>
<evidence type="ECO:0000256" key="1">
    <source>
        <dbReference type="ARBA" id="ARBA00009227"/>
    </source>
</evidence>
<dbReference type="NCBIfam" id="TIGR01230">
    <property type="entry name" value="agmatinase"/>
    <property type="match status" value="1"/>
</dbReference>
<dbReference type="PROSITE" id="PS51409">
    <property type="entry name" value="ARGINASE_2"/>
    <property type="match status" value="1"/>
</dbReference>
<dbReference type="GO" id="GO:0008783">
    <property type="term" value="F:agmatinase activity"/>
    <property type="evidence" value="ECO:0007669"/>
    <property type="project" value="UniProtKB-EC"/>
</dbReference>
<comment type="caution">
    <text evidence="5">The sequence shown here is derived from an EMBL/GenBank/DDBJ whole genome shotgun (WGS) entry which is preliminary data.</text>
</comment>
<dbReference type="InterPro" id="IPR006035">
    <property type="entry name" value="Ureohydrolase"/>
</dbReference>
<evidence type="ECO:0000313" key="5">
    <source>
        <dbReference type="EMBL" id="MFH0264294.1"/>
    </source>
</evidence>
<gene>
    <name evidence="5" type="primary">speB</name>
    <name evidence="5" type="ORF">ACGRQ9_01920</name>
</gene>
<dbReference type="PROSITE" id="PS01053">
    <property type="entry name" value="ARGINASE_1"/>
    <property type="match status" value="1"/>
</dbReference>
<dbReference type="PIRSF" id="PIRSF036979">
    <property type="entry name" value="Arginase"/>
    <property type="match status" value="1"/>
</dbReference>
<accession>A0ABW7ITK9</accession>